<dbReference type="PANTHER" id="PTHR43180:SF66">
    <property type="entry name" value="SHORT-CHAIN DEHYDROGENASE_REDUCTASE FAMILY PROTEIN"/>
    <property type="match status" value="1"/>
</dbReference>
<dbReference type="EMBL" id="JPKY01000016">
    <property type="protein sequence ID" value="KFH46766.1"/>
    <property type="molecule type" value="Genomic_DNA"/>
</dbReference>
<dbReference type="OrthoDB" id="4131217at2759"/>
<protein>
    <submittedName>
        <fullName evidence="5">3-oxoacyl-[acyl-carrier-protein] reductase-like protein</fullName>
    </submittedName>
</protein>
<dbReference type="Gene3D" id="3.40.50.720">
    <property type="entry name" value="NAD(P)-binding Rossmann-like Domain"/>
    <property type="match status" value="1"/>
</dbReference>
<dbReference type="HOGENOM" id="CLU_010194_1_0_1"/>
<evidence type="ECO:0000256" key="1">
    <source>
        <dbReference type="ARBA" id="ARBA00006484"/>
    </source>
</evidence>
<evidence type="ECO:0000313" key="5">
    <source>
        <dbReference type="EMBL" id="KFH46766.1"/>
    </source>
</evidence>
<dbReference type="FunFam" id="3.40.50.720:FF:000084">
    <property type="entry name" value="Short-chain dehydrogenase reductase"/>
    <property type="match status" value="1"/>
</dbReference>
<dbReference type="PRINTS" id="PR00080">
    <property type="entry name" value="SDRFAMILY"/>
</dbReference>
<proteinExistence type="inferred from homology"/>
<comment type="similarity">
    <text evidence="1">Belongs to the short-chain dehydrogenases/reductases (SDR) family.</text>
</comment>
<keyword evidence="2" id="KW-0521">NADP</keyword>
<evidence type="ECO:0000256" key="3">
    <source>
        <dbReference type="ARBA" id="ARBA00023002"/>
    </source>
</evidence>
<name>A0A086TBN4_HAPC1</name>
<dbReference type="InterPro" id="IPR036291">
    <property type="entry name" value="NAD(P)-bd_dom_sf"/>
</dbReference>
<evidence type="ECO:0000256" key="2">
    <source>
        <dbReference type="ARBA" id="ARBA00022857"/>
    </source>
</evidence>
<dbReference type="PRINTS" id="PR00081">
    <property type="entry name" value="GDHRDH"/>
</dbReference>
<keyword evidence="6" id="KW-1185">Reference proteome</keyword>
<evidence type="ECO:0000313" key="6">
    <source>
        <dbReference type="Proteomes" id="UP000029964"/>
    </source>
</evidence>
<dbReference type="InterPro" id="IPR002347">
    <property type="entry name" value="SDR_fam"/>
</dbReference>
<keyword evidence="3" id="KW-0560">Oxidoreductase</keyword>
<sequence>MSDQAHRRIQAIGQQLSAPSSSGGQGRSSSSSSSSSLPPIRKLAAGSSSPRAKEKVVIITGANSPLGIGRATAHQYAESGARAVYVCDFDDTHLDAHRREITAAFPDVEVHAWQFDAADEGKVKAVVDDALGRYGRLDVFFANAGIIGLPTVFTEVTDQDFMNVLRVNTLSVFLAAKHAAPAMQKTSSSKPQSGGSIIGTASVAGLRSNAGPSAYSASKAAVVSLAQTLSYQLAGTGVRVNAICPGIIETGMTAPVFDAARARGTEKRIGQLNPLKRGAHADEVARVALFLGTDEASYVNGQAWAVDGGLSAGHPYVIGKLS</sequence>
<evidence type="ECO:0000256" key="4">
    <source>
        <dbReference type="SAM" id="MobiDB-lite"/>
    </source>
</evidence>
<dbReference type="STRING" id="857340.A0A086TBN4"/>
<gene>
    <name evidence="5" type="ORF">ACRE_024600</name>
</gene>
<feature type="region of interest" description="Disordered" evidence="4">
    <location>
        <begin position="1"/>
        <end position="48"/>
    </location>
</feature>
<dbReference type="AlphaFoldDB" id="A0A086TBN4"/>
<accession>A0A086TBN4</accession>
<feature type="compositionally biased region" description="Low complexity" evidence="4">
    <location>
        <begin position="27"/>
        <end position="36"/>
    </location>
</feature>
<dbReference type="Proteomes" id="UP000029964">
    <property type="component" value="Unassembled WGS sequence"/>
</dbReference>
<comment type="caution">
    <text evidence="5">The sequence shown here is derived from an EMBL/GenBank/DDBJ whole genome shotgun (WGS) entry which is preliminary data.</text>
</comment>
<dbReference type="Pfam" id="PF13561">
    <property type="entry name" value="adh_short_C2"/>
    <property type="match status" value="1"/>
</dbReference>
<dbReference type="SUPFAM" id="SSF51735">
    <property type="entry name" value="NAD(P)-binding Rossmann-fold domains"/>
    <property type="match status" value="1"/>
</dbReference>
<dbReference type="CDD" id="cd05233">
    <property type="entry name" value="SDR_c"/>
    <property type="match status" value="1"/>
</dbReference>
<dbReference type="GO" id="GO:0016491">
    <property type="term" value="F:oxidoreductase activity"/>
    <property type="evidence" value="ECO:0007669"/>
    <property type="project" value="UniProtKB-KW"/>
</dbReference>
<organism evidence="5 6">
    <name type="scientific">Hapsidospora chrysogenum (strain ATCC 11550 / CBS 779.69 / DSM 880 / IAM 14645 / JCM 23072 / IMI 49137)</name>
    <name type="common">Acremonium chrysogenum</name>
    <dbReference type="NCBI Taxonomy" id="857340"/>
    <lineage>
        <taxon>Eukaryota</taxon>
        <taxon>Fungi</taxon>
        <taxon>Dikarya</taxon>
        <taxon>Ascomycota</taxon>
        <taxon>Pezizomycotina</taxon>
        <taxon>Sordariomycetes</taxon>
        <taxon>Hypocreomycetidae</taxon>
        <taxon>Hypocreales</taxon>
        <taxon>Bionectriaceae</taxon>
        <taxon>Hapsidospora</taxon>
    </lineage>
</organism>
<dbReference type="PANTHER" id="PTHR43180">
    <property type="entry name" value="3-OXOACYL-(ACYL-CARRIER-PROTEIN) REDUCTASE (AFU_ORTHOLOGUE AFUA_6G11210)"/>
    <property type="match status" value="1"/>
</dbReference>
<reference evidence="6" key="1">
    <citation type="journal article" date="2014" name="Genome Announc.">
        <title>Genome sequence and annotation of Acremonium chrysogenum, producer of the beta-lactam antibiotic cephalosporin C.</title>
        <authorList>
            <person name="Terfehr D."/>
            <person name="Dahlmann T.A."/>
            <person name="Specht T."/>
            <person name="Zadra I."/>
            <person name="Kuernsteiner H."/>
            <person name="Kueck U."/>
        </authorList>
    </citation>
    <scope>NUCLEOTIDE SEQUENCE [LARGE SCALE GENOMIC DNA]</scope>
    <source>
        <strain evidence="6">ATCC 11550 / CBS 779.69 / DSM 880 / IAM 14645 / JCM 23072 / IMI 49137</strain>
    </source>
</reference>